<dbReference type="InterPro" id="IPR051259">
    <property type="entry name" value="rRNA_Methyltransferase"/>
</dbReference>
<evidence type="ECO:0000313" key="7">
    <source>
        <dbReference type="Proteomes" id="UP000276603"/>
    </source>
</evidence>
<dbReference type="InterPro" id="IPR001537">
    <property type="entry name" value="SpoU_MeTrfase"/>
</dbReference>
<dbReference type="InterPro" id="IPR029028">
    <property type="entry name" value="Alpha/beta_knot_MTases"/>
</dbReference>
<protein>
    <submittedName>
        <fullName evidence="6">RNA methyltransferase</fullName>
    </submittedName>
</protein>
<dbReference type="Pfam" id="PF00588">
    <property type="entry name" value="SpoU_methylase"/>
    <property type="match status" value="1"/>
</dbReference>
<reference evidence="6 7" key="1">
    <citation type="submission" date="2018-10" db="EMBL/GenBank/DDBJ databases">
        <title>Ulvibacterium marinum gen. nov., sp. nov., a novel marine bacterium of the family Flavobacteriaceae, isolated from a culture of the green alga Ulva prolifera.</title>
        <authorList>
            <person name="Zhang Z."/>
        </authorList>
    </citation>
    <scope>NUCLEOTIDE SEQUENCE [LARGE SCALE GENOMIC DNA]</scope>
    <source>
        <strain evidence="6 7">CCMM003</strain>
    </source>
</reference>
<evidence type="ECO:0000256" key="3">
    <source>
        <dbReference type="ARBA" id="ARBA00022679"/>
    </source>
</evidence>
<dbReference type="Gene3D" id="3.30.1330.30">
    <property type="match status" value="1"/>
</dbReference>
<dbReference type="GO" id="GO:0032259">
    <property type="term" value="P:methylation"/>
    <property type="evidence" value="ECO:0007669"/>
    <property type="project" value="UniProtKB-KW"/>
</dbReference>
<dbReference type="Pfam" id="PF22435">
    <property type="entry name" value="MRM3-like_sub_bind"/>
    <property type="match status" value="1"/>
</dbReference>
<evidence type="ECO:0000256" key="1">
    <source>
        <dbReference type="ARBA" id="ARBA00007228"/>
    </source>
</evidence>
<sequence length="269" mass="29917">MDQVKQIHSLQNPLVKKVLALKDKSRERRKTGLFVLEGQQEVQLAIKGKFELETLLIYPEVCDDKDFLKSLENLRPRPEFIHVSNEIYKKLAYRETTEGILAIAKAKSHRLEDIVLRTENPFILIAEAPEKPGNIGAMLRTADAANLDALIIADPKTDLYNPNIIRSSVGTIFTNQIAMASTSDTIAFLRKKNISILCAALTASKIYTHIDFNKPSALVVGTEATGLSEKWLEHSQQNIVIPMAGQIDSLNVSVSAAILIFEGLRQRGL</sequence>
<dbReference type="InterPro" id="IPR053888">
    <property type="entry name" value="MRM3-like_sub_bind"/>
</dbReference>
<dbReference type="OrthoDB" id="9794400at2"/>
<dbReference type="RefSeq" id="WP_120714147.1">
    <property type="nucleotide sequence ID" value="NZ_RBCJ01000006.1"/>
</dbReference>
<dbReference type="PANTHER" id="PTHR43191">
    <property type="entry name" value="RRNA METHYLTRANSFERASE 3"/>
    <property type="match status" value="1"/>
</dbReference>
<keyword evidence="3 6" id="KW-0808">Transferase</keyword>
<dbReference type="EMBL" id="RBCJ01000006">
    <property type="protein sequence ID" value="RKN76800.1"/>
    <property type="molecule type" value="Genomic_DNA"/>
</dbReference>
<comment type="caution">
    <text evidence="6">The sequence shown here is derived from an EMBL/GenBank/DDBJ whole genome shotgun (WGS) entry which is preliminary data.</text>
</comment>
<evidence type="ECO:0000259" key="4">
    <source>
        <dbReference type="Pfam" id="PF00588"/>
    </source>
</evidence>
<keyword evidence="7" id="KW-1185">Reference proteome</keyword>
<dbReference type="SUPFAM" id="SSF55315">
    <property type="entry name" value="L30e-like"/>
    <property type="match status" value="1"/>
</dbReference>
<dbReference type="GO" id="GO:0008173">
    <property type="term" value="F:RNA methyltransferase activity"/>
    <property type="evidence" value="ECO:0007669"/>
    <property type="project" value="InterPro"/>
</dbReference>
<feature type="domain" description="MRM3-like substrate binding" evidence="5">
    <location>
        <begin position="12"/>
        <end position="102"/>
    </location>
</feature>
<dbReference type="InterPro" id="IPR029026">
    <property type="entry name" value="tRNA_m1G_MTases_N"/>
</dbReference>
<keyword evidence="2 6" id="KW-0489">Methyltransferase</keyword>
<gene>
    <name evidence="6" type="ORF">D7Z94_23750</name>
</gene>
<feature type="domain" description="tRNA/rRNA methyltransferase SpoU type" evidence="4">
    <location>
        <begin position="122"/>
        <end position="260"/>
    </location>
</feature>
<accession>A0A3B0BVD1</accession>
<dbReference type="AlphaFoldDB" id="A0A3B0BVD1"/>
<dbReference type="InterPro" id="IPR029064">
    <property type="entry name" value="Ribosomal_eL30-like_sf"/>
</dbReference>
<name>A0A3B0BVD1_9FLAO</name>
<comment type="similarity">
    <text evidence="1">Belongs to the class IV-like SAM-binding methyltransferase superfamily. RNA methyltransferase TrmH family.</text>
</comment>
<organism evidence="6 7">
    <name type="scientific">Ulvibacterium marinum</name>
    <dbReference type="NCBI Taxonomy" id="2419782"/>
    <lineage>
        <taxon>Bacteria</taxon>
        <taxon>Pseudomonadati</taxon>
        <taxon>Bacteroidota</taxon>
        <taxon>Flavobacteriia</taxon>
        <taxon>Flavobacteriales</taxon>
        <taxon>Flavobacteriaceae</taxon>
        <taxon>Ulvibacterium</taxon>
    </lineage>
</organism>
<dbReference type="CDD" id="cd18104">
    <property type="entry name" value="SpoU-like_RNA-MTase"/>
    <property type="match status" value="1"/>
</dbReference>
<dbReference type="GO" id="GO:0006396">
    <property type="term" value="P:RNA processing"/>
    <property type="evidence" value="ECO:0007669"/>
    <property type="project" value="InterPro"/>
</dbReference>
<dbReference type="SUPFAM" id="SSF75217">
    <property type="entry name" value="alpha/beta knot"/>
    <property type="match status" value="1"/>
</dbReference>
<evidence type="ECO:0000256" key="2">
    <source>
        <dbReference type="ARBA" id="ARBA00022603"/>
    </source>
</evidence>
<evidence type="ECO:0000313" key="6">
    <source>
        <dbReference type="EMBL" id="RKN76800.1"/>
    </source>
</evidence>
<dbReference type="PANTHER" id="PTHR43191:SF2">
    <property type="entry name" value="RRNA METHYLTRANSFERASE 3, MITOCHONDRIAL"/>
    <property type="match status" value="1"/>
</dbReference>
<proteinExistence type="inferred from homology"/>
<dbReference type="GO" id="GO:0003723">
    <property type="term" value="F:RNA binding"/>
    <property type="evidence" value="ECO:0007669"/>
    <property type="project" value="InterPro"/>
</dbReference>
<dbReference type="Proteomes" id="UP000276603">
    <property type="component" value="Unassembled WGS sequence"/>
</dbReference>
<dbReference type="Gene3D" id="3.40.1280.10">
    <property type="match status" value="1"/>
</dbReference>
<evidence type="ECO:0000259" key="5">
    <source>
        <dbReference type="Pfam" id="PF22435"/>
    </source>
</evidence>